<dbReference type="InterPro" id="IPR036237">
    <property type="entry name" value="Xyl_isomerase-like_sf"/>
</dbReference>
<keyword evidence="1" id="KW-0119">Carbohydrate metabolism</keyword>
<dbReference type="OrthoDB" id="9801426at2"/>
<dbReference type="SUPFAM" id="SSF51658">
    <property type="entry name" value="Xylose isomerase-like"/>
    <property type="match status" value="1"/>
</dbReference>
<evidence type="ECO:0000313" key="4">
    <source>
        <dbReference type="Proteomes" id="UP000092582"/>
    </source>
</evidence>
<dbReference type="AlphaFoldDB" id="A0A1B1BNY1"/>
<dbReference type="STRING" id="670052.PA27867_3433"/>
<protein>
    <submittedName>
        <fullName evidence="3">Epimerase</fullName>
    </submittedName>
</protein>
<gene>
    <name evidence="3" type="ORF">PA27867_3433</name>
</gene>
<evidence type="ECO:0000259" key="2">
    <source>
        <dbReference type="Pfam" id="PF01261"/>
    </source>
</evidence>
<keyword evidence="4" id="KW-1185">Reference proteome</keyword>
<dbReference type="KEGG" id="cart:PA27867_3433"/>
<dbReference type="InterPro" id="IPR050312">
    <property type="entry name" value="IolE/XylAMocC-like"/>
</dbReference>
<dbReference type="Pfam" id="PF01261">
    <property type="entry name" value="AP_endonuc_2"/>
    <property type="match status" value="1"/>
</dbReference>
<name>A0A1B1BNY1_9MICO</name>
<sequence length="292" mass="31447">MTGNLLGIHAGVWVGDWADDSARYAIESSAQAGYDLIEIPAVDPRTTDLALTVRLLEQTGLDAVVSLALDASTDINTEDAEVSAHGERLLSRTVDFARDIGARYIGGVTYSAMVKYTHPATEASRQNSLAVLRRIADKARASGITIGVEYVNRYESNLLNTAAQTVRFIEDLDAENVLLHLDTFHANSEELSLAQAVRDAGALLGYIHASESHRGHLGTGILDFPGLFRQLALSGYTGPITFESFSSAIHPRDTADTIGIWRDPWTDPALAARNAYAFLRAQLDAAALAHAA</sequence>
<dbReference type="EMBL" id="CP016282">
    <property type="protein sequence ID" value="ANP74360.1"/>
    <property type="molecule type" value="Genomic_DNA"/>
</dbReference>
<organism evidence="3 4">
    <name type="scientific">Cryobacterium arcticum</name>
    <dbReference type="NCBI Taxonomy" id="670052"/>
    <lineage>
        <taxon>Bacteria</taxon>
        <taxon>Bacillati</taxon>
        <taxon>Actinomycetota</taxon>
        <taxon>Actinomycetes</taxon>
        <taxon>Micrococcales</taxon>
        <taxon>Microbacteriaceae</taxon>
        <taxon>Cryobacterium</taxon>
    </lineage>
</organism>
<evidence type="ECO:0000313" key="3">
    <source>
        <dbReference type="EMBL" id="ANP74360.1"/>
    </source>
</evidence>
<reference evidence="3 4" key="1">
    <citation type="submission" date="2016-06" db="EMBL/GenBank/DDBJ databases">
        <title>Genome sequencing of Cryobacterium arcticum PAMC 27867.</title>
        <authorList>
            <person name="Lee J."/>
            <person name="Kim O.-S."/>
        </authorList>
    </citation>
    <scope>NUCLEOTIDE SEQUENCE [LARGE SCALE GENOMIC DNA]</scope>
    <source>
        <strain evidence="3 4">PAMC 27867</strain>
    </source>
</reference>
<dbReference type="RefSeq" id="WP_066598297.1">
    <property type="nucleotide sequence ID" value="NZ_CP016282.1"/>
</dbReference>
<dbReference type="PANTHER" id="PTHR12110:SF41">
    <property type="entry name" value="INOSOSE DEHYDRATASE"/>
    <property type="match status" value="1"/>
</dbReference>
<dbReference type="PATRIC" id="fig|670052.7.peg.3532"/>
<dbReference type="PANTHER" id="PTHR12110">
    <property type="entry name" value="HYDROXYPYRUVATE ISOMERASE"/>
    <property type="match status" value="1"/>
</dbReference>
<feature type="domain" description="Xylose isomerase-like TIM barrel" evidence="2">
    <location>
        <begin position="29"/>
        <end position="256"/>
    </location>
</feature>
<dbReference type="Gene3D" id="3.20.20.150">
    <property type="entry name" value="Divalent-metal-dependent TIM barrel enzymes"/>
    <property type="match status" value="1"/>
</dbReference>
<evidence type="ECO:0000256" key="1">
    <source>
        <dbReference type="ARBA" id="ARBA00023277"/>
    </source>
</evidence>
<proteinExistence type="predicted"/>
<dbReference type="Proteomes" id="UP000092582">
    <property type="component" value="Chromosome 1"/>
</dbReference>
<accession>A0A1B1BNY1</accession>
<dbReference type="InterPro" id="IPR013022">
    <property type="entry name" value="Xyl_isomerase-like_TIM-brl"/>
</dbReference>